<keyword evidence="1" id="KW-0472">Membrane</keyword>
<dbReference type="AlphaFoldDB" id="A0A3G3MGU5"/>
<dbReference type="GeneID" id="38463616"/>
<dbReference type="RefSeq" id="YP_009541841.1">
    <property type="nucleotide sequence ID" value="NC_039978.1"/>
</dbReference>
<reference evidence="2" key="1">
    <citation type="journal article" date="2018" name="Genome Biol. Evol.">
        <title>Mitochondrial and Plastid Genomes from Coralline Red Algae Provide Insights into the Incongruent Evolutionary Histories of Organelles.</title>
        <authorList>
            <person name="Lee J."/>
            <person name="Song H.J."/>
            <person name="In Park S."/>
            <person name="Lee Y.M."/>
            <person name="Jeong S.Y."/>
            <person name="Oh Cho T."/>
            <person name="Kim J.H."/>
            <person name="Choi H.G."/>
            <person name="Choi C.G."/>
            <person name="Nelson W.A."/>
            <person name="Fredericq S."/>
            <person name="Bhattacharya D."/>
            <person name="Su Yoon H."/>
        </authorList>
    </citation>
    <scope>NUCLEOTIDE SEQUENCE</scope>
</reference>
<sequence length="455" mass="53551">MSRGLSRRNSLLDIKAFVMFSIMEKIDKMKSRLYNALVLKSNEQILKCQLNIVQSPYVILLSLRNLLNKKNDFLLSSDVGYFIVFFPRLSLVDQAVFADYYDYIFNNVSLDKKKLLYGINIFIVSFIFQIYTSYLLFLDNHYYLQFYQTSGANLESGYTFISTVDLSSIIYSLDFSLLLSKLTFINLCIDYLNGLLKRSILIRCIWSIRLSSKLIFLKSKRLKLIEQIVDFLILYLTYQVSRMFKAYLLANNLVEEKIRIYSQGLNILVISNCYSLCCVWLDFFKKYLKSNGIALSPYFSVLKPKALSRSVTFQSYNYYCIQNFNSLNLIISPSLDYQFSLLKQVKILAKGLTTVSIFLFVVRLNKMLVTWKEIYPNRINKRLFGLLDYLVILKIRSYYRLLGLTSVKLKSGYTVVKTCKDRINLEKKYVKRLVSVSINYQDLYRQYCMVRLMWF</sequence>
<keyword evidence="1" id="KW-1133">Transmembrane helix</keyword>
<evidence type="ECO:0008006" key="3">
    <source>
        <dbReference type="Google" id="ProtNLM"/>
    </source>
</evidence>
<feature type="transmembrane region" description="Helical" evidence="1">
    <location>
        <begin position="115"/>
        <end position="137"/>
    </location>
</feature>
<keyword evidence="1" id="KW-0812">Transmembrane</keyword>
<organism evidence="2">
    <name type="scientific">Neogoniolithon spectabile</name>
    <dbReference type="NCBI Taxonomy" id="231755"/>
    <lineage>
        <taxon>Eukaryota</taxon>
        <taxon>Rhodophyta</taxon>
        <taxon>Florideophyceae</taxon>
        <taxon>Corallinophycidae</taxon>
        <taxon>Corallinales</taxon>
        <taxon>Spongitidaceae</taxon>
        <taxon>Neogoniolithoideae</taxon>
        <taxon>Neogoniolithon</taxon>
    </lineage>
</organism>
<proteinExistence type="predicted"/>
<dbReference type="EMBL" id="MH281628">
    <property type="protein sequence ID" value="AYR06050.1"/>
    <property type="molecule type" value="Genomic_DNA"/>
</dbReference>
<evidence type="ECO:0000313" key="2">
    <source>
        <dbReference type="EMBL" id="AYR06050.1"/>
    </source>
</evidence>
<geneLocation type="plastid" evidence="2"/>
<accession>A0A3G3MGU5</accession>
<gene>
    <name evidence="2" type="primary">orf456</name>
</gene>
<name>A0A3G3MGU5_9FLOR</name>
<protein>
    <recommendedName>
        <fullName evidence="3">Reverse transcriptase N-terminal domain-containing protein</fullName>
    </recommendedName>
</protein>
<keyword evidence="2" id="KW-0934">Plastid</keyword>
<evidence type="ECO:0000256" key="1">
    <source>
        <dbReference type="SAM" id="Phobius"/>
    </source>
</evidence>